<keyword evidence="4 10" id="KW-0547">Nucleotide-binding</keyword>
<proteinExistence type="inferred from homology"/>
<evidence type="ECO:0000259" key="13">
    <source>
        <dbReference type="Pfam" id="PF08245"/>
    </source>
</evidence>
<feature type="domain" description="Mur ligase C-terminal" evidence="12">
    <location>
        <begin position="336"/>
        <end position="455"/>
    </location>
</feature>
<evidence type="ECO:0000256" key="10">
    <source>
        <dbReference type="HAMAP-Rule" id="MF_02019"/>
    </source>
</evidence>
<keyword evidence="3 10" id="KW-0132">Cell division</keyword>
<evidence type="ECO:0000256" key="9">
    <source>
        <dbReference type="ARBA" id="ARBA00023316"/>
    </source>
</evidence>
<dbReference type="InterPro" id="IPR005863">
    <property type="entry name" value="UDP-N-AcMur_synth"/>
</dbReference>
<dbReference type="Pfam" id="PF02875">
    <property type="entry name" value="Mur_ligase_C"/>
    <property type="match status" value="1"/>
</dbReference>
<dbReference type="PANTHER" id="PTHR43024:SF1">
    <property type="entry name" value="UDP-N-ACETYLMURAMOYL-TRIPEPTIDE--D-ALANYL-D-ALANINE LIGASE"/>
    <property type="match status" value="1"/>
</dbReference>
<gene>
    <name evidence="10 14" type="primary">murF</name>
    <name evidence="14" type="ORF">IV417_02445</name>
</gene>
<protein>
    <recommendedName>
        <fullName evidence="10 11">UDP-N-acetylmuramoyl-tripeptide--D-alanyl-D-alanine ligase</fullName>
        <ecNumber evidence="10 11">6.3.2.10</ecNumber>
    </recommendedName>
    <alternativeName>
        <fullName evidence="10">D-alanyl-D-alanine-adding enzyme</fullName>
    </alternativeName>
</protein>
<accession>A0AAP2G312</accession>
<dbReference type="InterPro" id="IPR036565">
    <property type="entry name" value="Mur-like_cat_sf"/>
</dbReference>
<dbReference type="GO" id="GO:0071555">
    <property type="term" value="P:cell wall organization"/>
    <property type="evidence" value="ECO:0007669"/>
    <property type="project" value="UniProtKB-KW"/>
</dbReference>
<dbReference type="InterPro" id="IPR036615">
    <property type="entry name" value="Mur_ligase_C_dom_sf"/>
</dbReference>
<keyword evidence="1 10" id="KW-0963">Cytoplasm</keyword>
<evidence type="ECO:0000256" key="1">
    <source>
        <dbReference type="ARBA" id="ARBA00022490"/>
    </source>
</evidence>
<dbReference type="GO" id="GO:0047480">
    <property type="term" value="F:UDP-N-acetylmuramoyl-tripeptide-D-alanyl-D-alanine ligase activity"/>
    <property type="evidence" value="ECO:0007669"/>
    <property type="project" value="UniProtKB-UniRule"/>
</dbReference>
<feature type="binding site" evidence="10">
    <location>
        <begin position="109"/>
        <end position="115"/>
    </location>
    <ligand>
        <name>ATP</name>
        <dbReference type="ChEBI" id="CHEBI:30616"/>
    </ligand>
</feature>
<dbReference type="PANTHER" id="PTHR43024">
    <property type="entry name" value="UDP-N-ACETYLMURAMOYL-TRIPEPTIDE--D-ALANYL-D-ALANINE LIGASE"/>
    <property type="match status" value="1"/>
</dbReference>
<sequence length="479" mass="49876">MSTLWTAAEAAEATGGTAIGDWSCTGLSIDTRSLAEGEMFVALKDQRDGHDFVAAALAKGAPAALVSHRPDGVAEDAPLLIVEDVLTALEDMARAARARGRAQVIGVTGSVGKTTTKEMLRAILGGQGQVHAAEKSFNNHWGVPLTLARMPREAEFAVIEIGMNHPGEIAPLAKLAQLDVAVVTIVAPAHLAAFESIEAIAVEKSAIIEGLKPGGTAVLNGDIETSHILVDAAKAAGAKICLFGHGEDAEFRLTNLRQQDQLSVAEATAGGTEFVYRIKSPGAHFAMNGLAALAAATEAGGKLGRAVSDLGQWQPVTGRGERGRVLLDPVNEALAFDLIDDSYNANPASIGAGLDMLAATTPKDGQGRVNQGRRIAVLGDMLELGPAESAMHAALADHPAVQNLDKIHTVGARMKHLHEALPEDIRGTWSETSADLAARIHHHIDAGDVVLVKGSLGIRLAVVVDAILKLGQAVDNETT</sequence>
<keyword evidence="7 10" id="KW-0573">Peptidoglycan synthesis</keyword>
<dbReference type="Gene3D" id="3.40.1390.10">
    <property type="entry name" value="MurE/MurF, N-terminal domain"/>
    <property type="match status" value="1"/>
</dbReference>
<dbReference type="RefSeq" id="WP_327792441.1">
    <property type="nucleotide sequence ID" value="NZ_JADQAZ010000001.1"/>
</dbReference>
<evidence type="ECO:0000313" key="14">
    <source>
        <dbReference type="EMBL" id="MBT0956233.1"/>
    </source>
</evidence>
<evidence type="ECO:0000256" key="8">
    <source>
        <dbReference type="ARBA" id="ARBA00023306"/>
    </source>
</evidence>
<keyword evidence="2 10" id="KW-0436">Ligase</keyword>
<dbReference type="GO" id="GO:0008360">
    <property type="term" value="P:regulation of cell shape"/>
    <property type="evidence" value="ECO:0007669"/>
    <property type="project" value="UniProtKB-KW"/>
</dbReference>
<dbReference type="InterPro" id="IPR051046">
    <property type="entry name" value="MurCDEF_CellWall_CoF430Synth"/>
</dbReference>
<dbReference type="InterPro" id="IPR013221">
    <property type="entry name" value="Mur_ligase_cen"/>
</dbReference>
<dbReference type="GO" id="GO:0005737">
    <property type="term" value="C:cytoplasm"/>
    <property type="evidence" value="ECO:0007669"/>
    <property type="project" value="UniProtKB-SubCell"/>
</dbReference>
<dbReference type="Gene3D" id="3.40.1190.10">
    <property type="entry name" value="Mur-like, catalytic domain"/>
    <property type="match status" value="1"/>
</dbReference>
<keyword evidence="8 10" id="KW-0131">Cell cycle</keyword>
<evidence type="ECO:0000256" key="4">
    <source>
        <dbReference type="ARBA" id="ARBA00022741"/>
    </source>
</evidence>
<feature type="domain" description="Mur ligase central" evidence="13">
    <location>
        <begin position="107"/>
        <end position="296"/>
    </location>
</feature>
<evidence type="ECO:0000256" key="5">
    <source>
        <dbReference type="ARBA" id="ARBA00022840"/>
    </source>
</evidence>
<dbReference type="GO" id="GO:0005524">
    <property type="term" value="F:ATP binding"/>
    <property type="evidence" value="ECO:0007669"/>
    <property type="project" value="UniProtKB-UniRule"/>
</dbReference>
<comment type="function">
    <text evidence="10 11">Involved in cell wall formation. Catalyzes the final step in the synthesis of UDP-N-acetylmuramoyl-pentapeptide, the precursor of murein.</text>
</comment>
<comment type="similarity">
    <text evidence="10">Belongs to the MurCDEF family. MurF subfamily.</text>
</comment>
<dbReference type="InterPro" id="IPR004101">
    <property type="entry name" value="Mur_ligase_C"/>
</dbReference>
<dbReference type="GO" id="GO:0051301">
    <property type="term" value="P:cell division"/>
    <property type="evidence" value="ECO:0007669"/>
    <property type="project" value="UniProtKB-KW"/>
</dbReference>
<dbReference type="Gene3D" id="3.90.190.20">
    <property type="entry name" value="Mur ligase, C-terminal domain"/>
    <property type="match status" value="1"/>
</dbReference>
<organism evidence="14 15">
    <name type="scientific">Harenicola maris</name>
    <dbReference type="NCBI Taxonomy" id="2841044"/>
    <lineage>
        <taxon>Bacteria</taxon>
        <taxon>Pseudomonadati</taxon>
        <taxon>Pseudomonadota</taxon>
        <taxon>Alphaproteobacteria</taxon>
        <taxon>Rhodobacterales</taxon>
        <taxon>Paracoccaceae</taxon>
        <taxon>Harenicola</taxon>
    </lineage>
</organism>
<dbReference type="AlphaFoldDB" id="A0AAP2G312"/>
<evidence type="ECO:0000256" key="6">
    <source>
        <dbReference type="ARBA" id="ARBA00022960"/>
    </source>
</evidence>
<comment type="pathway">
    <text evidence="10 11">Cell wall biogenesis; peptidoglycan biosynthesis.</text>
</comment>
<dbReference type="SUPFAM" id="SSF53623">
    <property type="entry name" value="MurD-like peptide ligases, catalytic domain"/>
    <property type="match status" value="1"/>
</dbReference>
<comment type="caution">
    <text evidence="14">The sequence shown here is derived from an EMBL/GenBank/DDBJ whole genome shotgun (WGS) entry which is preliminary data.</text>
</comment>
<comment type="subcellular location">
    <subcellularLocation>
        <location evidence="10 11">Cytoplasm</location>
    </subcellularLocation>
</comment>
<dbReference type="SUPFAM" id="SSF53244">
    <property type="entry name" value="MurD-like peptide ligases, peptide-binding domain"/>
    <property type="match status" value="1"/>
</dbReference>
<keyword evidence="15" id="KW-1185">Reference proteome</keyword>
<comment type="catalytic activity">
    <reaction evidence="10 11">
        <text>D-alanyl-D-alanine + UDP-N-acetyl-alpha-D-muramoyl-L-alanyl-gamma-D-glutamyl-meso-2,6-diaminopimelate + ATP = UDP-N-acetyl-alpha-D-muramoyl-L-alanyl-gamma-D-glutamyl-meso-2,6-diaminopimeloyl-D-alanyl-D-alanine + ADP + phosphate + H(+)</text>
        <dbReference type="Rhea" id="RHEA:28374"/>
        <dbReference type="ChEBI" id="CHEBI:15378"/>
        <dbReference type="ChEBI" id="CHEBI:30616"/>
        <dbReference type="ChEBI" id="CHEBI:43474"/>
        <dbReference type="ChEBI" id="CHEBI:57822"/>
        <dbReference type="ChEBI" id="CHEBI:61386"/>
        <dbReference type="ChEBI" id="CHEBI:83905"/>
        <dbReference type="ChEBI" id="CHEBI:456216"/>
        <dbReference type="EC" id="6.3.2.10"/>
    </reaction>
</comment>
<evidence type="ECO:0000256" key="2">
    <source>
        <dbReference type="ARBA" id="ARBA00022598"/>
    </source>
</evidence>
<evidence type="ECO:0000259" key="12">
    <source>
        <dbReference type="Pfam" id="PF02875"/>
    </source>
</evidence>
<dbReference type="SUPFAM" id="SSF63418">
    <property type="entry name" value="MurE/MurF N-terminal domain"/>
    <property type="match status" value="1"/>
</dbReference>
<dbReference type="HAMAP" id="MF_02019">
    <property type="entry name" value="MurF"/>
    <property type="match status" value="1"/>
</dbReference>
<evidence type="ECO:0000256" key="11">
    <source>
        <dbReference type="RuleBase" id="RU004136"/>
    </source>
</evidence>
<dbReference type="EMBL" id="JADQAZ010000001">
    <property type="protein sequence ID" value="MBT0956233.1"/>
    <property type="molecule type" value="Genomic_DNA"/>
</dbReference>
<name>A0AAP2G312_9RHOB</name>
<dbReference type="NCBIfam" id="TIGR01143">
    <property type="entry name" value="murF"/>
    <property type="match status" value="1"/>
</dbReference>
<dbReference type="Proteomes" id="UP001315686">
    <property type="component" value="Unassembled WGS sequence"/>
</dbReference>
<keyword evidence="6 10" id="KW-0133">Cell shape</keyword>
<keyword evidence="5 10" id="KW-0067">ATP-binding</keyword>
<dbReference type="EC" id="6.3.2.10" evidence="10 11"/>
<evidence type="ECO:0000256" key="7">
    <source>
        <dbReference type="ARBA" id="ARBA00022984"/>
    </source>
</evidence>
<dbReference type="InterPro" id="IPR035911">
    <property type="entry name" value="MurE/MurF_N"/>
</dbReference>
<dbReference type="Pfam" id="PF08245">
    <property type="entry name" value="Mur_ligase_M"/>
    <property type="match status" value="1"/>
</dbReference>
<keyword evidence="9 10" id="KW-0961">Cell wall biogenesis/degradation</keyword>
<reference evidence="14 15" key="1">
    <citation type="journal article" date="2021" name="Arch. Microbiol.">
        <title>Harenicola maris gen. nov., sp. nov. isolated from the Sea of Japan shallow sediments.</title>
        <authorList>
            <person name="Romanenko L.A."/>
            <person name="Kurilenko V.V."/>
            <person name="Chernysheva N.Y."/>
            <person name="Tekutyeva L.A."/>
            <person name="Velansky P.V."/>
            <person name="Svetashev V.I."/>
            <person name="Isaeva M.P."/>
        </authorList>
    </citation>
    <scope>NUCLEOTIDE SEQUENCE [LARGE SCALE GENOMIC DNA]</scope>
    <source>
        <strain evidence="14 15">KMM 3653</strain>
    </source>
</reference>
<evidence type="ECO:0000313" key="15">
    <source>
        <dbReference type="Proteomes" id="UP001315686"/>
    </source>
</evidence>
<dbReference type="GO" id="GO:0009252">
    <property type="term" value="P:peptidoglycan biosynthetic process"/>
    <property type="evidence" value="ECO:0007669"/>
    <property type="project" value="UniProtKB-UniRule"/>
</dbReference>
<evidence type="ECO:0000256" key="3">
    <source>
        <dbReference type="ARBA" id="ARBA00022618"/>
    </source>
</evidence>